<dbReference type="RefSeq" id="WP_284281132.1">
    <property type="nucleotide sequence ID" value="NZ_BSOJ01000015.1"/>
</dbReference>
<proteinExistence type="predicted"/>
<comment type="caution">
    <text evidence="2">The sequence shown here is derived from an EMBL/GenBank/DDBJ whole genome shotgun (WGS) entry which is preliminary data.</text>
</comment>
<protein>
    <submittedName>
        <fullName evidence="2">Uncharacterized protein</fullName>
    </submittedName>
</protein>
<evidence type="ECO:0000256" key="1">
    <source>
        <dbReference type="SAM" id="MobiDB-lite"/>
    </source>
</evidence>
<sequence length="93" mass="9731">MPDVKMKCSGPGVNFGGEIFEAVDGFVMVPVHAVQTLISHGLKVVEDEIEKVSGRGGKKAKTEDPTSEPTPAPTDAPTEQPNGATKVDEKAAK</sequence>
<feature type="region of interest" description="Disordered" evidence="1">
    <location>
        <begin position="50"/>
        <end position="93"/>
    </location>
</feature>
<gene>
    <name evidence="2" type="ORF">GCM10007875_16060</name>
</gene>
<evidence type="ECO:0000313" key="2">
    <source>
        <dbReference type="EMBL" id="GLR26516.1"/>
    </source>
</evidence>
<name>A0ABQ5YTB1_9BURK</name>
<dbReference type="Proteomes" id="UP001156664">
    <property type="component" value="Unassembled WGS sequence"/>
</dbReference>
<reference evidence="3" key="1">
    <citation type="journal article" date="2019" name="Int. J. Syst. Evol. Microbiol.">
        <title>The Global Catalogue of Microorganisms (GCM) 10K type strain sequencing project: providing services to taxonomists for standard genome sequencing and annotation.</title>
        <authorList>
            <consortium name="The Broad Institute Genomics Platform"/>
            <consortium name="The Broad Institute Genome Sequencing Center for Infectious Disease"/>
            <person name="Wu L."/>
            <person name="Ma J."/>
        </authorList>
    </citation>
    <scope>NUCLEOTIDE SEQUENCE [LARGE SCALE GENOMIC DNA]</scope>
    <source>
        <strain evidence="3">NBRC 105857</strain>
    </source>
</reference>
<organism evidence="2 3">
    <name type="scientific">Limnobacter litoralis</name>
    <dbReference type="NCBI Taxonomy" id="481366"/>
    <lineage>
        <taxon>Bacteria</taxon>
        <taxon>Pseudomonadati</taxon>
        <taxon>Pseudomonadota</taxon>
        <taxon>Betaproteobacteria</taxon>
        <taxon>Burkholderiales</taxon>
        <taxon>Burkholderiaceae</taxon>
        <taxon>Limnobacter</taxon>
    </lineage>
</organism>
<evidence type="ECO:0000313" key="3">
    <source>
        <dbReference type="Proteomes" id="UP001156664"/>
    </source>
</evidence>
<keyword evidence="3" id="KW-1185">Reference proteome</keyword>
<dbReference type="EMBL" id="BSOJ01000015">
    <property type="protein sequence ID" value="GLR26516.1"/>
    <property type="molecule type" value="Genomic_DNA"/>
</dbReference>
<accession>A0ABQ5YTB1</accession>